<dbReference type="GO" id="GO:0005886">
    <property type="term" value="C:plasma membrane"/>
    <property type="evidence" value="ECO:0007669"/>
    <property type="project" value="UniProtKB-SubCell"/>
</dbReference>
<gene>
    <name evidence="9" type="ORF">BKA23_1536</name>
</gene>
<keyword evidence="10" id="KW-1185">Reference proteome</keyword>
<dbReference type="InterPro" id="IPR052017">
    <property type="entry name" value="TSUP"/>
</dbReference>
<comment type="subcellular location">
    <subcellularLocation>
        <location evidence="1 8">Cell membrane</location>
        <topology evidence="1 8">Multi-pass membrane protein</topology>
    </subcellularLocation>
</comment>
<evidence type="ECO:0000313" key="10">
    <source>
        <dbReference type="Proteomes" id="UP000318297"/>
    </source>
</evidence>
<evidence type="ECO:0000256" key="2">
    <source>
        <dbReference type="ARBA" id="ARBA00009142"/>
    </source>
</evidence>
<feature type="transmembrane region" description="Helical" evidence="8">
    <location>
        <begin position="159"/>
        <end position="184"/>
    </location>
</feature>
<dbReference type="PANTHER" id="PTHR30269:SF0">
    <property type="entry name" value="MEMBRANE TRANSPORTER PROTEIN YFCA-RELATED"/>
    <property type="match status" value="1"/>
</dbReference>
<evidence type="ECO:0000256" key="8">
    <source>
        <dbReference type="RuleBase" id="RU363041"/>
    </source>
</evidence>
<dbReference type="RefSeq" id="WP_145226921.1">
    <property type="nucleotide sequence ID" value="NZ_VIVQ01000001.1"/>
</dbReference>
<evidence type="ECO:0000256" key="4">
    <source>
        <dbReference type="ARBA" id="ARBA00022475"/>
    </source>
</evidence>
<comment type="similarity">
    <text evidence="2 8">Belongs to the 4-toluene sulfonate uptake permease (TSUP) (TC 2.A.102) family.</text>
</comment>
<reference evidence="9 10" key="1">
    <citation type="submission" date="2019-06" db="EMBL/GenBank/DDBJ databases">
        <title>Sequencing the genomes of 1000 actinobacteria strains.</title>
        <authorList>
            <person name="Klenk H.-P."/>
        </authorList>
    </citation>
    <scope>NUCLEOTIDE SEQUENCE [LARGE SCALE GENOMIC DNA]</scope>
    <source>
        <strain evidence="9 10">DSM 19560</strain>
    </source>
</reference>
<feature type="transmembrane region" description="Helical" evidence="8">
    <location>
        <begin position="204"/>
        <end position="222"/>
    </location>
</feature>
<feature type="transmembrane region" description="Helical" evidence="8">
    <location>
        <begin position="102"/>
        <end position="121"/>
    </location>
</feature>
<feature type="transmembrane region" description="Helical" evidence="8">
    <location>
        <begin position="254"/>
        <end position="272"/>
    </location>
</feature>
<keyword evidence="6 8" id="KW-1133">Transmembrane helix</keyword>
<keyword evidence="7 8" id="KW-0472">Membrane</keyword>
<evidence type="ECO:0000256" key="1">
    <source>
        <dbReference type="ARBA" id="ARBA00004651"/>
    </source>
</evidence>
<feature type="transmembrane region" description="Helical" evidence="8">
    <location>
        <begin position="77"/>
        <end position="96"/>
    </location>
</feature>
<comment type="caution">
    <text evidence="9">The sequence shown here is derived from an EMBL/GenBank/DDBJ whole genome shotgun (WGS) entry which is preliminary data.</text>
</comment>
<keyword evidence="3" id="KW-0813">Transport</keyword>
<keyword evidence="4 8" id="KW-1003">Cell membrane</keyword>
<protein>
    <recommendedName>
        <fullName evidence="8">Probable membrane transporter protein</fullName>
    </recommendedName>
</protein>
<dbReference type="Pfam" id="PF01925">
    <property type="entry name" value="TauE"/>
    <property type="match status" value="1"/>
</dbReference>
<evidence type="ECO:0000256" key="7">
    <source>
        <dbReference type="ARBA" id="ARBA00023136"/>
    </source>
</evidence>
<feature type="transmembrane region" description="Helical" evidence="8">
    <location>
        <begin position="34"/>
        <end position="57"/>
    </location>
</feature>
<dbReference type="OrthoDB" id="3782574at2"/>
<evidence type="ECO:0000256" key="6">
    <source>
        <dbReference type="ARBA" id="ARBA00022989"/>
    </source>
</evidence>
<dbReference type="PANTHER" id="PTHR30269">
    <property type="entry name" value="TRANSMEMBRANE PROTEIN YFCA"/>
    <property type="match status" value="1"/>
</dbReference>
<evidence type="ECO:0000256" key="3">
    <source>
        <dbReference type="ARBA" id="ARBA00022448"/>
    </source>
</evidence>
<proteinExistence type="inferred from homology"/>
<dbReference type="AlphaFoldDB" id="A0A561EAT2"/>
<name>A0A561EAT2_9MICO</name>
<keyword evidence="5 8" id="KW-0812">Transmembrane</keyword>
<accession>A0A561EAT2</accession>
<dbReference type="Proteomes" id="UP000318297">
    <property type="component" value="Unassembled WGS sequence"/>
</dbReference>
<sequence length="273" mass="27741">MSLTHALLIMLAGMAAGGINTVVGSGTLVTFPTLLALGYPAVAANVSNTLGLVAGGLSGSWGYRKEVSQSRDQLRRLAPMSLVGAVVGALLLIWLPASAFKAIVPILILIGILLVLTGPALQRRASARASAEPTAMEPAAAVSGNGPATSEHPSATRQVLLAVGVFGAGMYGGYFGAAQGVLLMGLLSALLSAPLQRLNGIKNVLGTVVNGVAAVTFLVVAIHQVRWEVAALIAVGSLIGGVIGAKVGRRLPPWALRGFIVLIGVIAIVQLLR</sequence>
<evidence type="ECO:0000313" key="9">
    <source>
        <dbReference type="EMBL" id="TWE12720.1"/>
    </source>
</evidence>
<organism evidence="9 10">
    <name type="scientific">Rudaeicoccus suwonensis</name>
    <dbReference type="NCBI Taxonomy" id="657409"/>
    <lineage>
        <taxon>Bacteria</taxon>
        <taxon>Bacillati</taxon>
        <taxon>Actinomycetota</taxon>
        <taxon>Actinomycetes</taxon>
        <taxon>Micrococcales</taxon>
        <taxon>Dermacoccaceae</taxon>
        <taxon>Rudaeicoccus</taxon>
    </lineage>
</organism>
<evidence type="ECO:0000256" key="5">
    <source>
        <dbReference type="ARBA" id="ARBA00022692"/>
    </source>
</evidence>
<dbReference type="InterPro" id="IPR002781">
    <property type="entry name" value="TM_pro_TauE-like"/>
</dbReference>
<dbReference type="EMBL" id="VIVQ01000001">
    <property type="protein sequence ID" value="TWE12720.1"/>
    <property type="molecule type" value="Genomic_DNA"/>
</dbReference>
<feature type="transmembrane region" description="Helical" evidence="8">
    <location>
        <begin position="229"/>
        <end position="248"/>
    </location>
</feature>